<feature type="region of interest" description="Disordered" evidence="16">
    <location>
        <begin position="264"/>
        <end position="307"/>
    </location>
</feature>
<evidence type="ECO:0000256" key="10">
    <source>
        <dbReference type="ARBA" id="ARBA00022801"/>
    </source>
</evidence>
<dbReference type="Proteomes" id="UP001470230">
    <property type="component" value="Unassembled WGS sequence"/>
</dbReference>
<evidence type="ECO:0000256" key="15">
    <source>
        <dbReference type="ARBA" id="ARBA00032243"/>
    </source>
</evidence>
<dbReference type="SUPFAM" id="SSF52540">
    <property type="entry name" value="P-loop containing nucleoside triphosphate hydrolases"/>
    <property type="match status" value="1"/>
</dbReference>
<dbReference type="Gene3D" id="3.40.1310.20">
    <property type="match status" value="1"/>
</dbReference>
<organism evidence="18 19">
    <name type="scientific">Tritrichomonas musculus</name>
    <dbReference type="NCBI Taxonomy" id="1915356"/>
    <lineage>
        <taxon>Eukaryota</taxon>
        <taxon>Metamonada</taxon>
        <taxon>Parabasalia</taxon>
        <taxon>Tritrichomonadida</taxon>
        <taxon>Tritrichomonadidae</taxon>
        <taxon>Tritrichomonas</taxon>
    </lineage>
</organism>
<keyword evidence="4" id="KW-0548">Nucleotidyltransferase</keyword>
<keyword evidence="9" id="KW-0255">Endonuclease</keyword>
<evidence type="ECO:0000256" key="2">
    <source>
        <dbReference type="ARBA" id="ARBA00008545"/>
    </source>
</evidence>
<keyword evidence="6" id="KW-0540">Nuclease</keyword>
<evidence type="ECO:0000256" key="3">
    <source>
        <dbReference type="ARBA" id="ARBA00022679"/>
    </source>
</evidence>
<evidence type="ECO:0000256" key="11">
    <source>
        <dbReference type="ARBA" id="ARBA00023124"/>
    </source>
</evidence>
<evidence type="ECO:0000259" key="17">
    <source>
        <dbReference type="PROSITE" id="PS52020"/>
    </source>
</evidence>
<evidence type="ECO:0000256" key="12">
    <source>
        <dbReference type="ARBA" id="ARBA00023125"/>
    </source>
</evidence>
<dbReference type="Pfam" id="PF00910">
    <property type="entry name" value="RNA_helicase"/>
    <property type="match status" value="1"/>
</dbReference>
<sequence>MHLFVKFFKQVYGSRLKRLLPEAHLEQCKGSDLQNINYIKKGGCFWQVGDAPSAVLKKQEKAQYYIDLINDCKNLDDEELLRKYPDVYFNNYQKILDIRTRENQRKKVWQGNLKEKNFWIWGAPGTGKTSLIHTTFAPEHIYEKNCNKWWNGLDVSCHKCILLDDFPGDAKYLAQFIKIWGDRYPFNGELKGGHVWINPGEYFLVITSNYCIDDIFDPTDAEAIKRRFHSVCFDIIIERGIEFDRDVLMKKKKELEHKEALDYATSGEIGTNEEEQRAIEEDHRSWFSRTTTDEDDSILSSPKSSQE</sequence>
<protein>
    <recommendedName>
        <fullName evidence="14">ATP-dependent helicase Rep</fullName>
    </recommendedName>
    <alternativeName>
        <fullName evidence="15">RepP</fullName>
    </alternativeName>
</protein>
<evidence type="ECO:0000256" key="6">
    <source>
        <dbReference type="ARBA" id="ARBA00022722"/>
    </source>
</evidence>
<dbReference type="InterPro" id="IPR027417">
    <property type="entry name" value="P-loop_NTPase"/>
</dbReference>
<proteinExistence type="inferred from homology"/>
<evidence type="ECO:0000256" key="8">
    <source>
        <dbReference type="ARBA" id="ARBA00022741"/>
    </source>
</evidence>
<dbReference type="PROSITE" id="PS52020">
    <property type="entry name" value="CRESS_DNA_REP"/>
    <property type="match status" value="1"/>
</dbReference>
<evidence type="ECO:0000256" key="9">
    <source>
        <dbReference type="ARBA" id="ARBA00022759"/>
    </source>
</evidence>
<evidence type="ECO:0000313" key="18">
    <source>
        <dbReference type="EMBL" id="KAK8884298.1"/>
    </source>
</evidence>
<evidence type="ECO:0000256" key="1">
    <source>
        <dbReference type="ARBA" id="ARBA00001936"/>
    </source>
</evidence>
<keyword evidence="5" id="KW-0235">DNA replication</keyword>
<dbReference type="Gene3D" id="3.40.50.300">
    <property type="entry name" value="P-loop containing nucleotide triphosphate hydrolases"/>
    <property type="match status" value="1"/>
</dbReference>
<keyword evidence="10" id="KW-0378">Hydrolase</keyword>
<comment type="caution">
    <text evidence="18">The sequence shown here is derived from an EMBL/GenBank/DDBJ whole genome shotgun (WGS) entry which is preliminary data.</text>
</comment>
<evidence type="ECO:0000256" key="7">
    <source>
        <dbReference type="ARBA" id="ARBA00022723"/>
    </source>
</evidence>
<comment type="cofactor">
    <cofactor evidence="1">
        <name>Mn(2+)</name>
        <dbReference type="ChEBI" id="CHEBI:29035"/>
    </cofactor>
</comment>
<evidence type="ECO:0000256" key="4">
    <source>
        <dbReference type="ARBA" id="ARBA00022695"/>
    </source>
</evidence>
<evidence type="ECO:0000256" key="16">
    <source>
        <dbReference type="SAM" id="MobiDB-lite"/>
    </source>
</evidence>
<keyword evidence="12" id="KW-0238">DNA-binding</keyword>
<comment type="similarity">
    <text evidence="2">Belongs to the nanoviruses/circoviruses replication-associated protein family.</text>
</comment>
<feature type="compositionally biased region" description="Basic and acidic residues" evidence="16">
    <location>
        <begin position="274"/>
        <end position="285"/>
    </location>
</feature>
<dbReference type="EMBL" id="JAPFFF010000008">
    <property type="protein sequence ID" value="KAK8884298.1"/>
    <property type="molecule type" value="Genomic_DNA"/>
</dbReference>
<keyword evidence="13" id="KW-0511">Multifunctional enzyme</keyword>
<name>A0ABR2K0M8_9EUKA</name>
<feature type="compositionally biased region" description="Polar residues" evidence="16">
    <location>
        <begin position="298"/>
        <end position="307"/>
    </location>
</feature>
<keyword evidence="19" id="KW-1185">Reference proteome</keyword>
<evidence type="ECO:0000313" key="19">
    <source>
        <dbReference type="Proteomes" id="UP001470230"/>
    </source>
</evidence>
<accession>A0ABR2K0M8</accession>
<dbReference type="InterPro" id="IPR049912">
    <property type="entry name" value="CRESS_DNA_REP"/>
</dbReference>
<evidence type="ECO:0000256" key="5">
    <source>
        <dbReference type="ARBA" id="ARBA00022705"/>
    </source>
</evidence>
<keyword evidence="8" id="KW-0547">Nucleotide-binding</keyword>
<evidence type="ECO:0000256" key="14">
    <source>
        <dbReference type="ARBA" id="ARBA00030754"/>
    </source>
</evidence>
<gene>
    <name evidence="18" type="ORF">M9Y10_043406</name>
</gene>
<dbReference type="InterPro" id="IPR000605">
    <property type="entry name" value="Helicase_SF3_ssDNA/RNA_vir"/>
</dbReference>
<evidence type="ECO:0000256" key="13">
    <source>
        <dbReference type="ARBA" id="ARBA00023268"/>
    </source>
</evidence>
<keyword evidence="7" id="KW-0479">Metal-binding</keyword>
<reference evidence="18 19" key="1">
    <citation type="submission" date="2024-04" db="EMBL/GenBank/DDBJ databases">
        <title>Tritrichomonas musculus Genome.</title>
        <authorList>
            <person name="Alves-Ferreira E."/>
            <person name="Grigg M."/>
            <person name="Lorenzi H."/>
            <person name="Galac M."/>
        </authorList>
    </citation>
    <scope>NUCLEOTIDE SEQUENCE [LARGE SCALE GENOMIC DNA]</scope>
    <source>
        <strain evidence="18 19">EAF2021</strain>
    </source>
</reference>
<feature type="domain" description="CRESS-DNA virus Rep endonuclease" evidence="17">
    <location>
        <begin position="1"/>
        <end position="51"/>
    </location>
</feature>
<keyword evidence="3" id="KW-0808">Transferase</keyword>
<keyword evidence="11" id="KW-0190">Covalent protein-DNA linkage</keyword>